<feature type="compositionally biased region" description="Polar residues" evidence="1">
    <location>
        <begin position="32"/>
        <end position="43"/>
    </location>
</feature>
<feature type="compositionally biased region" description="Low complexity" evidence="1">
    <location>
        <begin position="168"/>
        <end position="179"/>
    </location>
</feature>
<reference evidence="2" key="1">
    <citation type="submission" date="2023-04" db="EMBL/GenBank/DDBJ databases">
        <authorList>
            <consortium name="ELIXIR-Norway"/>
        </authorList>
    </citation>
    <scope>NUCLEOTIDE SEQUENCE [LARGE SCALE GENOMIC DNA]</scope>
</reference>
<proteinExistence type="predicted"/>
<gene>
    <name evidence="2" type="ORF">MRATA1EN1_LOCUS27244</name>
</gene>
<dbReference type="Proteomes" id="UP001176941">
    <property type="component" value="Chromosome 7"/>
</dbReference>
<evidence type="ECO:0000256" key="1">
    <source>
        <dbReference type="SAM" id="MobiDB-lite"/>
    </source>
</evidence>
<feature type="region of interest" description="Disordered" evidence="1">
    <location>
        <begin position="100"/>
        <end position="179"/>
    </location>
</feature>
<sequence length="179" mass="17664">MPNHQLARKPSVPTCGGAAGAGRAAQGGAPQYSCSPSSPQTLSRRPPGFAGAGGSPLHHRCPCDASSSVAMPPADRTLDSSSCGFRSEFSKLLSQLLMKAPAGRPGLDVRRGGERGAAGGPERPSAPRPAAATCAPRSGLRAAGRGPRAIKGPAGDGEGAPGGRSAGRRAGAPPTLASN</sequence>
<feature type="region of interest" description="Disordered" evidence="1">
    <location>
        <begin position="1"/>
        <end position="82"/>
    </location>
</feature>
<evidence type="ECO:0000313" key="3">
    <source>
        <dbReference type="Proteomes" id="UP001176941"/>
    </source>
</evidence>
<dbReference type="EMBL" id="OX459943">
    <property type="protein sequence ID" value="CAI9178282.1"/>
    <property type="molecule type" value="Genomic_DNA"/>
</dbReference>
<feature type="compositionally biased region" description="Gly residues" evidence="1">
    <location>
        <begin position="154"/>
        <end position="165"/>
    </location>
</feature>
<keyword evidence="3" id="KW-1185">Reference proteome</keyword>
<name>A0ABN8ZWA5_RANTA</name>
<feature type="compositionally biased region" description="Low complexity" evidence="1">
    <location>
        <begin position="120"/>
        <end position="137"/>
    </location>
</feature>
<accession>A0ABN8ZWA5</accession>
<organism evidence="2 3">
    <name type="scientific">Rangifer tarandus platyrhynchus</name>
    <name type="common">Svalbard reindeer</name>
    <dbReference type="NCBI Taxonomy" id="3082113"/>
    <lineage>
        <taxon>Eukaryota</taxon>
        <taxon>Metazoa</taxon>
        <taxon>Chordata</taxon>
        <taxon>Craniata</taxon>
        <taxon>Vertebrata</taxon>
        <taxon>Euteleostomi</taxon>
        <taxon>Mammalia</taxon>
        <taxon>Eutheria</taxon>
        <taxon>Laurasiatheria</taxon>
        <taxon>Artiodactyla</taxon>
        <taxon>Ruminantia</taxon>
        <taxon>Pecora</taxon>
        <taxon>Cervidae</taxon>
        <taxon>Odocoileinae</taxon>
        <taxon>Rangifer</taxon>
    </lineage>
</organism>
<evidence type="ECO:0000313" key="2">
    <source>
        <dbReference type="EMBL" id="CAI9178282.1"/>
    </source>
</evidence>
<protein>
    <submittedName>
        <fullName evidence="2">Uncharacterized protein</fullName>
    </submittedName>
</protein>